<feature type="region of interest" description="Disordered" evidence="1">
    <location>
        <begin position="1"/>
        <end position="26"/>
    </location>
</feature>
<name>A0A183VAH5_TOXCA</name>
<dbReference type="EMBL" id="UYWY01024745">
    <property type="protein sequence ID" value="VDM49066.1"/>
    <property type="molecule type" value="Genomic_DNA"/>
</dbReference>
<reference evidence="4" key="1">
    <citation type="submission" date="2016-06" db="UniProtKB">
        <authorList>
            <consortium name="WormBaseParasite"/>
        </authorList>
    </citation>
    <scope>IDENTIFICATION</scope>
</reference>
<proteinExistence type="predicted"/>
<evidence type="ECO:0000256" key="1">
    <source>
        <dbReference type="SAM" id="MobiDB-lite"/>
    </source>
</evidence>
<feature type="region of interest" description="Disordered" evidence="1">
    <location>
        <begin position="39"/>
        <end position="71"/>
    </location>
</feature>
<organism evidence="3 4">
    <name type="scientific">Toxocara canis</name>
    <name type="common">Canine roundworm</name>
    <dbReference type="NCBI Taxonomy" id="6265"/>
    <lineage>
        <taxon>Eukaryota</taxon>
        <taxon>Metazoa</taxon>
        <taxon>Ecdysozoa</taxon>
        <taxon>Nematoda</taxon>
        <taxon>Chromadorea</taxon>
        <taxon>Rhabditida</taxon>
        <taxon>Spirurina</taxon>
        <taxon>Ascaridomorpha</taxon>
        <taxon>Ascaridoidea</taxon>
        <taxon>Toxocaridae</taxon>
        <taxon>Toxocara</taxon>
    </lineage>
</organism>
<reference evidence="2 3" key="2">
    <citation type="submission" date="2018-11" db="EMBL/GenBank/DDBJ databases">
        <authorList>
            <consortium name="Pathogen Informatics"/>
        </authorList>
    </citation>
    <scope>NUCLEOTIDE SEQUENCE [LARGE SCALE GENOMIC DNA]</scope>
</reference>
<dbReference type="AlphaFoldDB" id="A0A183VAH5"/>
<sequence>MQKPVSAHQQPQKEKSDAHGIQQLKHRRDIQSEMPCAMPTVQPQQQPGLKAQAILQQDARPRQQEQQKAEMVHQALDMTRQMRKPILAHQQLPKETSNAQQVQHLQQLPQIPSETPRAMPTMQPQQQQHLPGSKEPLVSQKDQRRRQQEASKAEVVQLALDMTRQTQKPISAHQQLPHEISPAQPVQHLQQLPQILSETPRAIPTMQPQQPGEKVQAISKQDARPRQEDQQKAEMVQLALDMARQKQKPVSAHRQLAKETSSAHQIHQQKLRPDIQPEMQCDKPIMEPQQQRQLPGAKAQAISNQDARPRQQEQQKGEIVHQALDMTREMQKQISAHQQLPNETSTVQQIQHLQQLLQILSETPCAMPTRQPQQPRHLPIPKAKAILQQDARPQQQEQQNAEMVQLALGMAPQMQKHIWALQQLPKETANVVQIQQQKDRPDIQSEMPCGKLTMRDQQQRQVAGPNEGFISQQGARRWQQEASKAEVGQLALDRKRRKQKPVSSRLMQSQQPGQLPASNEQVISQQALRGEQEEAGQAQMMQIALDMTRGMQIPILAEQERQRRTFSELQRPQFQTIYVRDQQRKAMLLREAIWKTREQGIAQHEAIRAQQLALLQLQFATAMEVRELCRVLSQLQSQLQRQTHQGPSVAMTSANGSGGGKRVFIQLHRLFFCVGTGSRRKRCKCQQ</sequence>
<evidence type="ECO:0000313" key="3">
    <source>
        <dbReference type="Proteomes" id="UP000050794"/>
    </source>
</evidence>
<gene>
    <name evidence="2" type="ORF">TCNE_LOCUS17745</name>
</gene>
<feature type="region of interest" description="Disordered" evidence="1">
    <location>
        <begin position="456"/>
        <end position="519"/>
    </location>
</feature>
<feature type="region of interest" description="Disordered" evidence="1">
    <location>
        <begin position="203"/>
        <end position="231"/>
    </location>
</feature>
<feature type="compositionally biased region" description="Basic and acidic residues" evidence="1">
    <location>
        <begin position="59"/>
        <end position="71"/>
    </location>
</feature>
<dbReference type="Proteomes" id="UP000050794">
    <property type="component" value="Unassembled WGS sequence"/>
</dbReference>
<feature type="region of interest" description="Disordered" evidence="1">
    <location>
        <begin position="113"/>
        <end position="154"/>
    </location>
</feature>
<feature type="region of interest" description="Disordered" evidence="1">
    <location>
        <begin position="288"/>
        <end position="318"/>
    </location>
</feature>
<feature type="compositionally biased region" description="Polar residues" evidence="1">
    <location>
        <begin position="501"/>
        <end position="519"/>
    </location>
</feature>
<dbReference type="WBParaSite" id="TCNE_0001774601-mRNA-1">
    <property type="protein sequence ID" value="TCNE_0001774601-mRNA-1"/>
    <property type="gene ID" value="TCNE_0001774601"/>
</dbReference>
<feature type="compositionally biased region" description="Basic and acidic residues" evidence="1">
    <location>
        <begin position="141"/>
        <end position="152"/>
    </location>
</feature>
<feature type="compositionally biased region" description="Basic and acidic residues" evidence="1">
    <location>
        <begin position="307"/>
        <end position="318"/>
    </location>
</feature>
<keyword evidence="3" id="KW-1185">Reference proteome</keyword>
<evidence type="ECO:0000313" key="4">
    <source>
        <dbReference type="WBParaSite" id="TCNE_0001774601-mRNA-1"/>
    </source>
</evidence>
<evidence type="ECO:0000313" key="2">
    <source>
        <dbReference type="EMBL" id="VDM49066.1"/>
    </source>
</evidence>
<feature type="compositionally biased region" description="Basic and acidic residues" evidence="1">
    <location>
        <begin position="221"/>
        <end position="231"/>
    </location>
</feature>
<protein>
    <submittedName>
        <fullName evidence="4">ULP_PROTEASE domain-containing protein</fullName>
    </submittedName>
</protein>
<accession>A0A183VAH5</accession>